<keyword evidence="3" id="KW-1185">Reference proteome</keyword>
<sequence>MIRLKHLAGAAAIAALSSSMLLPAAQAAAPTGGGADYGMQVAPDTPAREVTIDAQTRSVNVEDGETVKFNVNGKSFVWHFATFSEAGNVKLSRIAPAGIDVKRVTAYIDSNPLYRG</sequence>
<dbReference type="PATRIC" id="fig|1349767.4.peg.4721"/>
<dbReference type="Proteomes" id="UP000027604">
    <property type="component" value="Chromosome I"/>
</dbReference>
<organism evidence="2 3">
    <name type="scientific">Janthinobacterium agaricidamnosum NBRC 102515 = DSM 9628</name>
    <dbReference type="NCBI Taxonomy" id="1349767"/>
    <lineage>
        <taxon>Bacteria</taxon>
        <taxon>Pseudomonadati</taxon>
        <taxon>Pseudomonadota</taxon>
        <taxon>Betaproteobacteria</taxon>
        <taxon>Burkholderiales</taxon>
        <taxon>Oxalobacteraceae</taxon>
        <taxon>Janthinobacterium</taxon>
    </lineage>
</organism>
<keyword evidence="1" id="KW-0732">Signal</keyword>
<evidence type="ECO:0000256" key="1">
    <source>
        <dbReference type="SAM" id="SignalP"/>
    </source>
</evidence>
<evidence type="ECO:0008006" key="4">
    <source>
        <dbReference type="Google" id="ProtNLM"/>
    </source>
</evidence>
<dbReference type="eggNOG" id="ENOG5033N4I">
    <property type="taxonomic scope" value="Bacteria"/>
</dbReference>
<proteinExistence type="predicted"/>
<evidence type="ECO:0000313" key="3">
    <source>
        <dbReference type="Proteomes" id="UP000027604"/>
    </source>
</evidence>
<dbReference type="Pfam" id="PF16986">
    <property type="entry name" value="CzcE"/>
    <property type="match status" value="1"/>
</dbReference>
<dbReference type="Gene3D" id="2.60.40.2280">
    <property type="entry name" value="Heavy-metal resistance protein CzcE"/>
    <property type="match status" value="1"/>
</dbReference>
<feature type="signal peptide" evidence="1">
    <location>
        <begin position="1"/>
        <end position="27"/>
    </location>
</feature>
<feature type="chain" id="PRO_5004798067" description="CzcE family metal-binding protein" evidence="1">
    <location>
        <begin position="28"/>
        <end position="116"/>
    </location>
</feature>
<accession>W0V485</accession>
<dbReference type="EMBL" id="HG322949">
    <property type="protein sequence ID" value="CDG83639.1"/>
    <property type="molecule type" value="Genomic_DNA"/>
</dbReference>
<dbReference type="InterPro" id="IPR038674">
    <property type="entry name" value="CzcE_sf"/>
</dbReference>
<reference evidence="2 3" key="1">
    <citation type="journal article" date="2015" name="Genome Announc.">
        <title>Genome Sequence of Mushroom Soft-Rot Pathogen Janthinobacterium agaricidamnosum.</title>
        <authorList>
            <person name="Graupner K."/>
            <person name="Lackner G."/>
            <person name="Hertweck C."/>
        </authorList>
    </citation>
    <scope>NUCLEOTIDE SEQUENCE [LARGE SCALE GENOMIC DNA]</scope>
    <source>
        <strain evidence="3">NBRC 102515 / DSM 9628</strain>
    </source>
</reference>
<gene>
    <name evidence="2" type="ORF">GJA_3013</name>
</gene>
<dbReference type="InterPro" id="IPR031560">
    <property type="entry name" value="CzcE"/>
</dbReference>
<dbReference type="KEGG" id="jag:GJA_3013"/>
<name>W0V485_9BURK</name>
<dbReference type="RefSeq" id="WP_051780848.1">
    <property type="nucleotide sequence ID" value="NZ_BCTH01000082.1"/>
</dbReference>
<evidence type="ECO:0000313" key="2">
    <source>
        <dbReference type="EMBL" id="CDG83639.1"/>
    </source>
</evidence>
<dbReference type="HOGENOM" id="CLU_168906_0_0_4"/>
<dbReference type="STRING" id="1349767.GJA_3013"/>
<protein>
    <recommendedName>
        <fullName evidence="4">CzcE family metal-binding protein</fullName>
    </recommendedName>
</protein>
<dbReference type="OrthoDB" id="8720747at2"/>
<dbReference type="AlphaFoldDB" id="W0V485"/>